<keyword evidence="2" id="KW-0813">Transport</keyword>
<evidence type="ECO:0000256" key="1">
    <source>
        <dbReference type="ARBA" id="ARBA00004651"/>
    </source>
</evidence>
<dbReference type="GO" id="GO:0015188">
    <property type="term" value="F:L-isoleucine transmembrane transporter activity"/>
    <property type="evidence" value="ECO:0007669"/>
    <property type="project" value="TreeGrafter"/>
</dbReference>
<feature type="transmembrane region" description="Helical" evidence="10">
    <location>
        <begin position="277"/>
        <end position="305"/>
    </location>
</feature>
<keyword evidence="7 10" id="KW-1133">Transmembrane helix</keyword>
<dbReference type="AlphaFoldDB" id="A0A2M8Q0Z5"/>
<feature type="transmembrane region" description="Helical" evidence="10">
    <location>
        <begin position="147"/>
        <end position="168"/>
    </location>
</feature>
<dbReference type="Proteomes" id="UP000228947">
    <property type="component" value="Unassembled WGS sequence"/>
</dbReference>
<dbReference type="GO" id="GO:0015190">
    <property type="term" value="F:L-leucine transmembrane transporter activity"/>
    <property type="evidence" value="ECO:0007669"/>
    <property type="project" value="TreeGrafter"/>
</dbReference>
<keyword evidence="3" id="KW-1003">Cell membrane</keyword>
<comment type="subcellular location">
    <subcellularLocation>
        <location evidence="1">Cell membrane</location>
        <topology evidence="1">Multi-pass membrane protein</topology>
    </subcellularLocation>
</comment>
<dbReference type="Proteomes" id="UP000229681">
    <property type="component" value="Unassembled WGS sequence"/>
</dbReference>
<evidence type="ECO:0000256" key="5">
    <source>
        <dbReference type="ARBA" id="ARBA00022692"/>
    </source>
</evidence>
<feature type="transmembrane region" description="Helical" evidence="10">
    <location>
        <begin position="237"/>
        <end position="256"/>
    </location>
</feature>
<dbReference type="Pfam" id="PF02653">
    <property type="entry name" value="BPD_transp_2"/>
    <property type="match status" value="1"/>
</dbReference>
<protein>
    <submittedName>
        <fullName evidence="12">Branched-chain amino acid ABC transporter permease</fullName>
    </submittedName>
</protein>
<dbReference type="InterPro" id="IPR052157">
    <property type="entry name" value="BCAA_transport_permease"/>
</dbReference>
<dbReference type="GO" id="GO:0015808">
    <property type="term" value="P:L-alanine transport"/>
    <property type="evidence" value="ECO:0007669"/>
    <property type="project" value="TreeGrafter"/>
</dbReference>
<feature type="transmembrane region" description="Helical" evidence="10">
    <location>
        <begin position="34"/>
        <end position="56"/>
    </location>
</feature>
<comment type="caution">
    <text evidence="12">The sequence shown here is derived from an EMBL/GenBank/DDBJ whole genome shotgun (WGS) entry which is preliminary data.</text>
</comment>
<evidence type="ECO:0000256" key="2">
    <source>
        <dbReference type="ARBA" id="ARBA00022448"/>
    </source>
</evidence>
<keyword evidence="6" id="KW-0029">Amino-acid transport</keyword>
<dbReference type="PANTHER" id="PTHR11795:SF371">
    <property type="entry name" value="HIGH-AFFINITY BRANCHED-CHAIN AMINO ACID TRANSPORT SYSTEM PERMEASE PROTEIN LIVH"/>
    <property type="match status" value="1"/>
</dbReference>
<evidence type="ECO:0000313" key="11">
    <source>
        <dbReference type="EMBL" id="PJF35109.1"/>
    </source>
</evidence>
<dbReference type="GO" id="GO:0015192">
    <property type="term" value="F:L-phenylalanine transmembrane transporter activity"/>
    <property type="evidence" value="ECO:0007669"/>
    <property type="project" value="TreeGrafter"/>
</dbReference>
<feature type="transmembrane region" description="Helical" evidence="10">
    <location>
        <begin position="180"/>
        <end position="202"/>
    </location>
</feature>
<evidence type="ECO:0000256" key="10">
    <source>
        <dbReference type="SAM" id="Phobius"/>
    </source>
</evidence>
<comment type="similarity">
    <text evidence="9">Belongs to the binding-protein-dependent transport system permease family. LivHM subfamily.</text>
</comment>
<dbReference type="GO" id="GO:0005304">
    <property type="term" value="F:L-valine transmembrane transporter activity"/>
    <property type="evidence" value="ECO:0007669"/>
    <property type="project" value="TreeGrafter"/>
</dbReference>
<name>A0A2M8Q0Z5_9CHLR</name>
<dbReference type="GO" id="GO:0005886">
    <property type="term" value="C:plasma membrane"/>
    <property type="evidence" value="ECO:0007669"/>
    <property type="project" value="UniProtKB-SubCell"/>
</dbReference>
<accession>A0A2M8PC40</accession>
<dbReference type="GO" id="GO:0042941">
    <property type="term" value="P:D-alanine transmembrane transport"/>
    <property type="evidence" value="ECO:0007669"/>
    <property type="project" value="TreeGrafter"/>
</dbReference>
<dbReference type="EMBL" id="PGTM01000206">
    <property type="protein sequence ID" value="PJF35109.1"/>
    <property type="molecule type" value="Genomic_DNA"/>
</dbReference>
<evidence type="ECO:0000256" key="8">
    <source>
        <dbReference type="ARBA" id="ARBA00023136"/>
    </source>
</evidence>
<feature type="transmembrane region" description="Helical" evidence="10">
    <location>
        <begin position="364"/>
        <end position="381"/>
    </location>
</feature>
<sequence>MTAISDLAKLTPRDLFNNVGDWVLQYVLKPIGQILLFVVIAGSSISLLALVVGFVLQTDWHGIDILRVPARINLFEQVVRQLPNMFLDGITIGFVYAVIALGYTMVYGVLKFINFAHSEIFMMGAVIGYEVMVRLRDGQLLTTLPPLLVIVLMIAAAMVICGGVAVIVERVAYKPLRGAPRLVPLISAIGVSFFLTDFVRGFQALNRNIFNMPYLTDQIPFLTQRIVLAEGLSTTNTTFIIILSAVIMLVGLNYFVNATKIGKGIRAVSQDQATASLMGINVNLMITITFMVGGALGGAAGVLYGLKTTNVTPYIGFIPGLKAFTAAVLGGIGNITGAMLGGLLLGMLEAFFSALLPYFPALGLGYSDIFAFAVLILVLLFRPTGLLGKKVDEKV</sequence>
<dbReference type="GO" id="GO:1903806">
    <property type="term" value="P:L-isoleucine import across plasma membrane"/>
    <property type="evidence" value="ECO:0007669"/>
    <property type="project" value="TreeGrafter"/>
</dbReference>
<gene>
    <name evidence="11" type="ORF">CUN49_12260</name>
    <name evidence="12" type="ORF">CUN50_00285</name>
</gene>
<keyword evidence="4" id="KW-0997">Cell inner membrane</keyword>
<dbReference type="EMBL" id="PGTL01000001">
    <property type="protein sequence ID" value="PJF43468.1"/>
    <property type="molecule type" value="Genomic_DNA"/>
</dbReference>
<keyword evidence="8 10" id="KW-0472">Membrane</keyword>
<organism evidence="12 13">
    <name type="scientific">Candidatus Thermofonsia Clade 1 bacterium</name>
    <dbReference type="NCBI Taxonomy" id="2364210"/>
    <lineage>
        <taxon>Bacteria</taxon>
        <taxon>Bacillati</taxon>
        <taxon>Chloroflexota</taxon>
        <taxon>Candidatus Thermofontia</taxon>
        <taxon>Candidatus Thermofonsia Clade 1</taxon>
    </lineage>
</organism>
<dbReference type="PANTHER" id="PTHR11795">
    <property type="entry name" value="BRANCHED-CHAIN AMINO ACID TRANSPORT SYSTEM PERMEASE PROTEIN LIVH"/>
    <property type="match status" value="1"/>
</dbReference>
<reference evidence="13 14" key="1">
    <citation type="submission" date="2017-11" db="EMBL/GenBank/DDBJ databases">
        <title>Evolution of Phototrophy in the Chloroflexi Phylum Driven by Horizontal Gene Transfer.</title>
        <authorList>
            <person name="Ward L.M."/>
            <person name="Hemp J."/>
            <person name="Shih P.M."/>
            <person name="Mcglynn S.E."/>
            <person name="Fischer W."/>
        </authorList>
    </citation>
    <scope>NUCLEOTIDE SEQUENCE [LARGE SCALE GENOMIC DNA]</scope>
    <source>
        <strain evidence="12">CP1_1M</strain>
        <strain evidence="11">JP3_13</strain>
    </source>
</reference>
<dbReference type="InterPro" id="IPR001851">
    <property type="entry name" value="ABC_transp_permease"/>
</dbReference>
<evidence type="ECO:0000313" key="13">
    <source>
        <dbReference type="Proteomes" id="UP000228947"/>
    </source>
</evidence>
<accession>A0A2M8Q0Z5</accession>
<evidence type="ECO:0000256" key="7">
    <source>
        <dbReference type="ARBA" id="ARBA00022989"/>
    </source>
</evidence>
<keyword evidence="5 10" id="KW-0812">Transmembrane</keyword>
<evidence type="ECO:0000256" key="3">
    <source>
        <dbReference type="ARBA" id="ARBA00022475"/>
    </source>
</evidence>
<proteinExistence type="inferred from homology"/>
<feature type="transmembrane region" description="Helical" evidence="10">
    <location>
        <begin position="117"/>
        <end position="135"/>
    </location>
</feature>
<evidence type="ECO:0000313" key="14">
    <source>
        <dbReference type="Proteomes" id="UP000229681"/>
    </source>
</evidence>
<evidence type="ECO:0000313" key="12">
    <source>
        <dbReference type="EMBL" id="PJF43468.1"/>
    </source>
</evidence>
<evidence type="ECO:0000256" key="4">
    <source>
        <dbReference type="ARBA" id="ARBA00022519"/>
    </source>
</evidence>
<dbReference type="CDD" id="cd06582">
    <property type="entry name" value="TM_PBP1_LivH_like"/>
    <property type="match status" value="1"/>
</dbReference>
<evidence type="ECO:0000256" key="9">
    <source>
        <dbReference type="ARBA" id="ARBA00037998"/>
    </source>
</evidence>
<feature type="transmembrane region" description="Helical" evidence="10">
    <location>
        <begin position="90"/>
        <end position="110"/>
    </location>
</feature>
<evidence type="ECO:0000256" key="6">
    <source>
        <dbReference type="ARBA" id="ARBA00022970"/>
    </source>
</evidence>